<accession>A0A410TDY8</accession>
<dbReference type="GeneID" id="55010506"/>
<sequence>MTDTDRTYDWGFPHHNDLSGFTAYIGISDDARCWETPPYLERFTTDQTNNTARLRAWQNREPLRDHLLRNWPEREVDAYLTGRARQDAEREARKRWEATLRGRIITRYRRTRNETRARVRAAWAILRHGEDDL</sequence>
<evidence type="ECO:0000313" key="2">
    <source>
        <dbReference type="Proteomes" id="UP000289785"/>
    </source>
</evidence>
<protein>
    <submittedName>
        <fullName evidence="1">Uncharacterized protein</fullName>
    </submittedName>
</protein>
<dbReference type="RefSeq" id="YP_009819136.1">
    <property type="nucleotide sequence ID" value="NC_048146.1"/>
</dbReference>
<reference evidence="1 2" key="1">
    <citation type="submission" date="2019-01" db="EMBL/GenBank/DDBJ databases">
        <authorList>
            <person name="Case A."/>
            <person name="Jordan N."/>
            <person name="Abdul-Shukar N."/>
            <person name="Baronian N."/>
            <person name="Bartlett E."/>
            <person name="Cordova J."/>
            <person name="Doering K."/>
            <person name="Downer L."/>
            <person name="Harrington M."/>
            <person name="Nillson B."/>
            <person name="Rencher J."/>
            <person name="Sandoval D."/>
            <person name="Weiss L."/>
            <person name="West E."/>
            <person name="Koga A.P."/>
            <person name="Garlena R.A."/>
            <person name="Russell D.A."/>
            <person name="Pope W.H."/>
            <person name="Jacobs-Sera D."/>
            <person name="Hatfull G.F."/>
        </authorList>
    </citation>
    <scope>NUCLEOTIDE SEQUENCE [LARGE SCALE GENOMIC DNA]</scope>
</reference>
<dbReference type="KEGG" id="vg:55010506"/>
<keyword evidence="2" id="KW-1185">Reference proteome</keyword>
<dbReference type="EMBL" id="MK376961">
    <property type="protein sequence ID" value="QAU07230.1"/>
    <property type="molecule type" value="Genomic_DNA"/>
</dbReference>
<evidence type="ECO:0000313" key="1">
    <source>
        <dbReference type="EMBL" id="QAU07230.1"/>
    </source>
</evidence>
<dbReference type="Proteomes" id="UP000289785">
    <property type="component" value="Segment"/>
</dbReference>
<gene>
    <name evidence="1" type="primary">91</name>
    <name evidence="1" type="ORF">SEA_ASAPAG_91</name>
</gene>
<proteinExistence type="predicted"/>
<organism evidence="1 2">
    <name type="scientific">Gordonia phage Asapag</name>
    <dbReference type="NCBI Taxonomy" id="2507862"/>
    <lineage>
        <taxon>Viruses</taxon>
        <taxon>Duplodnaviria</taxon>
        <taxon>Heunggongvirae</taxon>
        <taxon>Uroviricota</taxon>
        <taxon>Caudoviricetes</taxon>
        <taxon>Langleyhallvirinae</taxon>
        <taxon>Getalongvirus</taxon>
        <taxon>Getalongvirus asapag</taxon>
    </lineage>
</organism>
<name>A0A410TDY8_9CAUD</name>